<comment type="caution">
    <text evidence="3">The sequence shown here is derived from an EMBL/GenBank/DDBJ whole genome shotgun (WGS) entry which is preliminary data.</text>
</comment>
<proteinExistence type="predicted"/>
<dbReference type="AlphaFoldDB" id="A0ABD2NL54"/>
<keyword evidence="1" id="KW-0863">Zinc-finger</keyword>
<dbReference type="Pfam" id="PF07776">
    <property type="entry name" value="zf-AD"/>
    <property type="match status" value="1"/>
</dbReference>
<organism evidence="3 4">
    <name type="scientific">Cryptolaemus montrouzieri</name>
    <dbReference type="NCBI Taxonomy" id="559131"/>
    <lineage>
        <taxon>Eukaryota</taxon>
        <taxon>Metazoa</taxon>
        <taxon>Ecdysozoa</taxon>
        <taxon>Arthropoda</taxon>
        <taxon>Hexapoda</taxon>
        <taxon>Insecta</taxon>
        <taxon>Pterygota</taxon>
        <taxon>Neoptera</taxon>
        <taxon>Endopterygota</taxon>
        <taxon>Coleoptera</taxon>
        <taxon>Polyphaga</taxon>
        <taxon>Cucujiformia</taxon>
        <taxon>Coccinelloidea</taxon>
        <taxon>Coccinellidae</taxon>
        <taxon>Scymninae</taxon>
        <taxon>Scymnini</taxon>
        <taxon>Cryptolaemus</taxon>
    </lineage>
</organism>
<dbReference type="EMBL" id="JABFTP020000124">
    <property type="protein sequence ID" value="KAL3279339.1"/>
    <property type="molecule type" value="Genomic_DNA"/>
</dbReference>
<dbReference type="InterPro" id="IPR012934">
    <property type="entry name" value="Znf_AD"/>
</dbReference>
<evidence type="ECO:0000259" key="2">
    <source>
        <dbReference type="PROSITE" id="PS51915"/>
    </source>
</evidence>
<name>A0ABD2NL54_9CUCU</name>
<dbReference type="SUPFAM" id="SSF57716">
    <property type="entry name" value="Glucocorticoid receptor-like (DNA-binding domain)"/>
    <property type="match status" value="1"/>
</dbReference>
<evidence type="ECO:0000313" key="3">
    <source>
        <dbReference type="EMBL" id="KAL3279339.1"/>
    </source>
</evidence>
<feature type="binding site" evidence="1">
    <location>
        <position position="63"/>
    </location>
    <ligand>
        <name>Zn(2+)</name>
        <dbReference type="ChEBI" id="CHEBI:29105"/>
    </ligand>
</feature>
<dbReference type="Proteomes" id="UP001516400">
    <property type="component" value="Unassembled WGS sequence"/>
</dbReference>
<reference evidence="3 4" key="1">
    <citation type="journal article" date="2021" name="BMC Biol.">
        <title>Horizontally acquired antibacterial genes associated with adaptive radiation of ladybird beetles.</title>
        <authorList>
            <person name="Li H.S."/>
            <person name="Tang X.F."/>
            <person name="Huang Y.H."/>
            <person name="Xu Z.Y."/>
            <person name="Chen M.L."/>
            <person name="Du X.Y."/>
            <person name="Qiu B.Y."/>
            <person name="Chen P.T."/>
            <person name="Zhang W."/>
            <person name="Slipinski A."/>
            <person name="Escalona H.E."/>
            <person name="Waterhouse R.M."/>
            <person name="Zwick A."/>
            <person name="Pang H."/>
        </authorList>
    </citation>
    <scope>NUCLEOTIDE SEQUENCE [LARGE SCALE GENOMIC DNA]</scope>
    <source>
        <strain evidence="3">SYSU2018</strain>
    </source>
</reference>
<evidence type="ECO:0000313" key="4">
    <source>
        <dbReference type="Proteomes" id="UP001516400"/>
    </source>
</evidence>
<sequence>MYEEVLTTEDFSTICRTCLIQYDAETLLDIQGIYLLSGEVKLMDILMKYTTIEESETYPQHICTHCLVRTEEAYTFFEKCNESNAILSQITESVIKEMETEDRVDVSNLRAKVKTKQSLKL</sequence>
<keyword evidence="1" id="KW-0862">Zinc</keyword>
<evidence type="ECO:0000256" key="1">
    <source>
        <dbReference type="PROSITE-ProRule" id="PRU01263"/>
    </source>
</evidence>
<dbReference type="GO" id="GO:0008270">
    <property type="term" value="F:zinc ion binding"/>
    <property type="evidence" value="ECO:0007669"/>
    <property type="project" value="UniProtKB-UniRule"/>
</dbReference>
<accession>A0ABD2NL54</accession>
<dbReference type="Gene3D" id="3.40.1800.20">
    <property type="match status" value="1"/>
</dbReference>
<feature type="domain" description="ZAD" evidence="2">
    <location>
        <begin position="13"/>
        <end position="90"/>
    </location>
</feature>
<dbReference type="SMART" id="SM00868">
    <property type="entry name" value="zf-AD"/>
    <property type="match status" value="1"/>
</dbReference>
<protein>
    <recommendedName>
        <fullName evidence="2">ZAD domain-containing protein</fullName>
    </recommendedName>
</protein>
<feature type="binding site" evidence="1">
    <location>
        <position position="15"/>
    </location>
    <ligand>
        <name>Zn(2+)</name>
        <dbReference type="ChEBI" id="CHEBI:29105"/>
    </ligand>
</feature>
<keyword evidence="1" id="KW-0479">Metal-binding</keyword>
<dbReference type="PROSITE" id="PS51915">
    <property type="entry name" value="ZAD"/>
    <property type="match status" value="1"/>
</dbReference>
<feature type="binding site" evidence="1">
    <location>
        <position position="66"/>
    </location>
    <ligand>
        <name>Zn(2+)</name>
        <dbReference type="ChEBI" id="CHEBI:29105"/>
    </ligand>
</feature>
<gene>
    <name evidence="3" type="ORF">HHI36_016846</name>
</gene>
<keyword evidence="4" id="KW-1185">Reference proteome</keyword>
<feature type="binding site" evidence="1">
    <location>
        <position position="18"/>
    </location>
    <ligand>
        <name>Zn(2+)</name>
        <dbReference type="ChEBI" id="CHEBI:29105"/>
    </ligand>
</feature>